<dbReference type="EMBL" id="CAMPGE010007250">
    <property type="protein sequence ID" value="CAI2366171.1"/>
    <property type="molecule type" value="Genomic_DNA"/>
</dbReference>
<keyword evidence="2" id="KW-0812">Transmembrane</keyword>
<accession>A0AAD1UBL9</accession>
<sequence>MDSESIDCLNSIQEYNILINEDEMNNEYFNTNIRGSTCPPTPALSDVNQEQKCEVILMNNCLSTPSSTSMKNYNLKKRDLKSSTKHSSHNTTSESNKEYNAKIEKRKMQNRVAAQKSRDRKKSKMKTLEKENTQLSQEINRLSNICKGYTSQLQEIKNIIDGYLCETCISSFRNKLGEKVTNLNSPKNNLDTKHLKACGSLPRASSDIQKDVGKLELWRSEEISDIEVDSQNHGSRDNEGFKMPEPVVTNTSAISLSLGSNVPLNLFSIFLSVALVCCFMCFCFIMDKHSPEKSGESQSNIRNLQETGWNFTPNASIFGDYGGEEFIFENHHHSIRGMDNFMDFLKYQRYSFFSKVESDYLDEPENDTLQIFKPDETYTELNPNNIIQDKLYRARDDSSRGMSEDDIESKNKKYHHIESILCDSSFIFSEDNKFLYGDDINYLHLLVKTNGAKLINSSMDYFEKSGDPLDAYDRCSGYECDDSNMIEVGCKIFSTAMANITS</sequence>
<comment type="caution">
    <text evidence="4">The sequence shown here is derived from an EMBL/GenBank/DDBJ whole genome shotgun (WGS) entry which is preliminary data.</text>
</comment>
<reference evidence="4" key="1">
    <citation type="submission" date="2023-07" db="EMBL/GenBank/DDBJ databases">
        <authorList>
            <consortium name="AG Swart"/>
            <person name="Singh M."/>
            <person name="Singh A."/>
            <person name="Seah K."/>
            <person name="Emmerich C."/>
        </authorList>
    </citation>
    <scope>NUCLEOTIDE SEQUENCE</scope>
    <source>
        <strain evidence="4">DP1</strain>
    </source>
</reference>
<dbReference type="Gene3D" id="1.20.5.170">
    <property type="match status" value="1"/>
</dbReference>
<evidence type="ECO:0000256" key="2">
    <source>
        <dbReference type="SAM" id="Phobius"/>
    </source>
</evidence>
<keyword evidence="5" id="KW-1185">Reference proteome</keyword>
<feature type="domain" description="BZIP" evidence="3">
    <location>
        <begin position="100"/>
        <end position="163"/>
    </location>
</feature>
<evidence type="ECO:0000313" key="5">
    <source>
        <dbReference type="Proteomes" id="UP001295684"/>
    </source>
</evidence>
<dbReference type="Pfam" id="PF00170">
    <property type="entry name" value="bZIP_1"/>
    <property type="match status" value="1"/>
</dbReference>
<evidence type="ECO:0000256" key="1">
    <source>
        <dbReference type="SAM" id="MobiDB-lite"/>
    </source>
</evidence>
<dbReference type="PROSITE" id="PS50217">
    <property type="entry name" value="BZIP"/>
    <property type="match status" value="1"/>
</dbReference>
<evidence type="ECO:0000259" key="3">
    <source>
        <dbReference type="PROSITE" id="PS50217"/>
    </source>
</evidence>
<keyword evidence="2" id="KW-0472">Membrane</keyword>
<feature type="compositionally biased region" description="Basic and acidic residues" evidence="1">
    <location>
        <begin position="95"/>
        <end position="107"/>
    </location>
</feature>
<dbReference type="GO" id="GO:0003700">
    <property type="term" value="F:DNA-binding transcription factor activity"/>
    <property type="evidence" value="ECO:0007669"/>
    <property type="project" value="InterPro"/>
</dbReference>
<dbReference type="InterPro" id="IPR046347">
    <property type="entry name" value="bZIP_sf"/>
</dbReference>
<feature type="transmembrane region" description="Helical" evidence="2">
    <location>
        <begin position="264"/>
        <end position="285"/>
    </location>
</feature>
<organism evidence="4 5">
    <name type="scientific">Euplotes crassus</name>
    <dbReference type="NCBI Taxonomy" id="5936"/>
    <lineage>
        <taxon>Eukaryota</taxon>
        <taxon>Sar</taxon>
        <taxon>Alveolata</taxon>
        <taxon>Ciliophora</taxon>
        <taxon>Intramacronucleata</taxon>
        <taxon>Spirotrichea</taxon>
        <taxon>Hypotrichia</taxon>
        <taxon>Euplotida</taxon>
        <taxon>Euplotidae</taxon>
        <taxon>Moneuplotes</taxon>
    </lineage>
</organism>
<dbReference type="Proteomes" id="UP001295684">
    <property type="component" value="Unassembled WGS sequence"/>
</dbReference>
<feature type="region of interest" description="Disordered" evidence="1">
    <location>
        <begin position="78"/>
        <end position="132"/>
    </location>
</feature>
<name>A0AAD1UBL9_EUPCR</name>
<evidence type="ECO:0000313" key="4">
    <source>
        <dbReference type="EMBL" id="CAI2366171.1"/>
    </source>
</evidence>
<dbReference type="SUPFAM" id="SSF57959">
    <property type="entry name" value="Leucine zipper domain"/>
    <property type="match status" value="1"/>
</dbReference>
<protein>
    <recommendedName>
        <fullName evidence="3">BZIP domain-containing protein</fullName>
    </recommendedName>
</protein>
<dbReference type="PROSITE" id="PS00036">
    <property type="entry name" value="BZIP_BASIC"/>
    <property type="match status" value="1"/>
</dbReference>
<gene>
    <name evidence="4" type="ORF">ECRASSUSDP1_LOCUS7442</name>
</gene>
<dbReference type="SMART" id="SM00338">
    <property type="entry name" value="BRLZ"/>
    <property type="match status" value="1"/>
</dbReference>
<proteinExistence type="predicted"/>
<dbReference type="InterPro" id="IPR004827">
    <property type="entry name" value="bZIP"/>
</dbReference>
<dbReference type="AlphaFoldDB" id="A0AAD1UBL9"/>
<keyword evidence="2" id="KW-1133">Transmembrane helix</keyword>